<feature type="transmembrane region" description="Helical" evidence="9">
    <location>
        <begin position="104"/>
        <end position="129"/>
    </location>
</feature>
<gene>
    <name evidence="11" type="ORF">SAMN05877838_1435</name>
</gene>
<dbReference type="InterPro" id="IPR007387">
    <property type="entry name" value="TRAP_DctQ"/>
</dbReference>
<keyword evidence="4 9" id="KW-0997">Cell inner membrane</keyword>
<feature type="transmembrane region" description="Helical" evidence="9">
    <location>
        <begin position="66"/>
        <end position="83"/>
    </location>
</feature>
<keyword evidence="7 9" id="KW-0472">Membrane</keyword>
<sequence length="190" mass="21082">MSNILERLQDMCTLPGRLVGWLVVPLIVSVCLTVLAAQYGINLLAEWSDPLPLFGKAITVNTLLDLQWHIFSLMVLFGGVLAFRDNSHVSVDVFSSSLSPRTQLAFRLFGDLVFLLPFCIVIAWYGYSFAVKAFATGEGSTYGGMLDRWVIKAMIPLSFSLLGLCAILRAIETARQLMRPTLKNSEQPHD</sequence>
<comment type="function">
    <text evidence="9">Part of the tripartite ATP-independent periplasmic (TRAP) transport system.</text>
</comment>
<dbReference type="AlphaFoldDB" id="A0A286I925"/>
<keyword evidence="6 9" id="KW-1133">Transmembrane helix</keyword>
<reference evidence="12" key="1">
    <citation type="submission" date="2017-08" db="EMBL/GenBank/DDBJ databases">
        <authorList>
            <person name="Varghese N."/>
            <person name="Submissions S."/>
        </authorList>
    </citation>
    <scope>NUCLEOTIDE SEQUENCE [LARGE SCALE GENOMIC DNA]</scope>
    <source>
        <strain evidence="12">KCTC 23107</strain>
    </source>
</reference>
<dbReference type="Proteomes" id="UP000219465">
    <property type="component" value="Unassembled WGS sequence"/>
</dbReference>
<dbReference type="EMBL" id="OCPC01000001">
    <property type="protein sequence ID" value="SOE16562.1"/>
    <property type="molecule type" value="Genomic_DNA"/>
</dbReference>
<comment type="similarity">
    <text evidence="8 9">Belongs to the TRAP transporter small permease family.</text>
</comment>
<evidence type="ECO:0000256" key="3">
    <source>
        <dbReference type="ARBA" id="ARBA00022475"/>
    </source>
</evidence>
<evidence type="ECO:0000256" key="8">
    <source>
        <dbReference type="ARBA" id="ARBA00038436"/>
    </source>
</evidence>
<accession>A0A286I925</accession>
<evidence type="ECO:0000256" key="6">
    <source>
        <dbReference type="ARBA" id="ARBA00022989"/>
    </source>
</evidence>
<dbReference type="GO" id="GO:0022857">
    <property type="term" value="F:transmembrane transporter activity"/>
    <property type="evidence" value="ECO:0007669"/>
    <property type="project" value="UniProtKB-UniRule"/>
</dbReference>
<evidence type="ECO:0000256" key="1">
    <source>
        <dbReference type="ARBA" id="ARBA00004429"/>
    </source>
</evidence>
<dbReference type="PANTHER" id="PTHR35011:SF4">
    <property type="entry name" value="SLL1102 PROTEIN"/>
    <property type="match status" value="1"/>
</dbReference>
<comment type="subunit">
    <text evidence="9">The complex comprises the extracytoplasmic solute receptor protein and the two transmembrane proteins.</text>
</comment>
<feature type="transmembrane region" description="Helical" evidence="9">
    <location>
        <begin position="21"/>
        <end position="41"/>
    </location>
</feature>
<dbReference type="InterPro" id="IPR055348">
    <property type="entry name" value="DctQ"/>
</dbReference>
<evidence type="ECO:0000256" key="5">
    <source>
        <dbReference type="ARBA" id="ARBA00022692"/>
    </source>
</evidence>
<evidence type="ECO:0000256" key="9">
    <source>
        <dbReference type="RuleBase" id="RU369079"/>
    </source>
</evidence>
<keyword evidence="2 9" id="KW-0813">Transport</keyword>
<keyword evidence="12" id="KW-1185">Reference proteome</keyword>
<dbReference type="OrthoDB" id="9794346at2"/>
<organism evidence="11 12">
    <name type="scientific">Hoeflea halophila</name>
    <dbReference type="NCBI Taxonomy" id="714899"/>
    <lineage>
        <taxon>Bacteria</taxon>
        <taxon>Pseudomonadati</taxon>
        <taxon>Pseudomonadota</taxon>
        <taxon>Alphaproteobacteria</taxon>
        <taxon>Hyphomicrobiales</taxon>
        <taxon>Rhizobiaceae</taxon>
        <taxon>Hoeflea</taxon>
    </lineage>
</organism>
<keyword evidence="5 9" id="KW-0812">Transmembrane</keyword>
<dbReference type="GO" id="GO:0005886">
    <property type="term" value="C:plasma membrane"/>
    <property type="evidence" value="ECO:0007669"/>
    <property type="project" value="UniProtKB-SubCell"/>
</dbReference>
<name>A0A286I925_9HYPH</name>
<evidence type="ECO:0000259" key="10">
    <source>
        <dbReference type="Pfam" id="PF04290"/>
    </source>
</evidence>
<proteinExistence type="inferred from homology"/>
<evidence type="ECO:0000256" key="7">
    <source>
        <dbReference type="ARBA" id="ARBA00023136"/>
    </source>
</evidence>
<evidence type="ECO:0000313" key="12">
    <source>
        <dbReference type="Proteomes" id="UP000219465"/>
    </source>
</evidence>
<evidence type="ECO:0000256" key="4">
    <source>
        <dbReference type="ARBA" id="ARBA00022519"/>
    </source>
</evidence>
<evidence type="ECO:0000256" key="2">
    <source>
        <dbReference type="ARBA" id="ARBA00022448"/>
    </source>
</evidence>
<dbReference type="Pfam" id="PF04290">
    <property type="entry name" value="DctQ"/>
    <property type="match status" value="1"/>
</dbReference>
<dbReference type="PANTHER" id="PTHR35011">
    <property type="entry name" value="2,3-DIKETO-L-GULONATE TRAP TRANSPORTER SMALL PERMEASE PROTEIN YIAM"/>
    <property type="match status" value="1"/>
</dbReference>
<dbReference type="RefSeq" id="WP_097106259.1">
    <property type="nucleotide sequence ID" value="NZ_OCPC01000001.1"/>
</dbReference>
<comment type="subcellular location">
    <subcellularLocation>
        <location evidence="1 9">Cell inner membrane</location>
        <topology evidence="1 9">Multi-pass membrane protein</topology>
    </subcellularLocation>
</comment>
<protein>
    <recommendedName>
        <fullName evidence="9">TRAP transporter small permease protein</fullName>
    </recommendedName>
</protein>
<feature type="transmembrane region" description="Helical" evidence="9">
    <location>
        <begin position="149"/>
        <end position="171"/>
    </location>
</feature>
<evidence type="ECO:0000313" key="11">
    <source>
        <dbReference type="EMBL" id="SOE16562.1"/>
    </source>
</evidence>
<keyword evidence="3" id="KW-1003">Cell membrane</keyword>
<feature type="domain" description="Tripartite ATP-independent periplasmic transporters DctQ component" evidence="10">
    <location>
        <begin position="65"/>
        <end position="175"/>
    </location>
</feature>